<dbReference type="EMBL" id="KQ420950">
    <property type="protein sequence ID" value="KOF78762.1"/>
    <property type="molecule type" value="Genomic_DNA"/>
</dbReference>
<sequence length="55" mass="6310">MLIREKEITELIQAQTSEFLTILAADSLLHTDERTFLGKLISMPILSKLLIPEKR</sequence>
<reference evidence="1" key="1">
    <citation type="submission" date="2015-07" db="EMBL/GenBank/DDBJ databases">
        <title>MeaNS - Measles Nucleotide Surveillance Program.</title>
        <authorList>
            <person name="Tran T."/>
            <person name="Druce J."/>
        </authorList>
    </citation>
    <scope>NUCLEOTIDE SEQUENCE</scope>
    <source>
        <strain evidence="1">UCB-OBI-ISO-001</strain>
        <tissue evidence="1">Gonad</tissue>
    </source>
</reference>
<dbReference type="AlphaFoldDB" id="A0A0L8GPH1"/>
<proteinExistence type="predicted"/>
<protein>
    <recommendedName>
        <fullName evidence="2">NR LBD domain-containing protein</fullName>
    </recommendedName>
</protein>
<name>A0A0L8GPH1_OCTBM</name>
<evidence type="ECO:0000313" key="1">
    <source>
        <dbReference type="EMBL" id="KOF78762.1"/>
    </source>
</evidence>
<evidence type="ECO:0008006" key="2">
    <source>
        <dbReference type="Google" id="ProtNLM"/>
    </source>
</evidence>
<gene>
    <name evidence="1" type="ORF">OCBIM_22030322mg</name>
</gene>
<accession>A0A0L8GPH1</accession>
<organism evidence="1">
    <name type="scientific">Octopus bimaculoides</name>
    <name type="common">California two-spotted octopus</name>
    <dbReference type="NCBI Taxonomy" id="37653"/>
    <lineage>
        <taxon>Eukaryota</taxon>
        <taxon>Metazoa</taxon>
        <taxon>Spiralia</taxon>
        <taxon>Lophotrochozoa</taxon>
        <taxon>Mollusca</taxon>
        <taxon>Cephalopoda</taxon>
        <taxon>Coleoidea</taxon>
        <taxon>Octopodiformes</taxon>
        <taxon>Octopoda</taxon>
        <taxon>Incirrata</taxon>
        <taxon>Octopodidae</taxon>
        <taxon>Octopus</taxon>
    </lineage>
</organism>